<feature type="region of interest" description="Disordered" evidence="1">
    <location>
        <begin position="41"/>
        <end position="88"/>
    </location>
</feature>
<reference evidence="2 4" key="2">
    <citation type="journal article" date="2014" name="BMC Genomics">
        <title>An improved genome release (version Mt4.0) for the model legume Medicago truncatula.</title>
        <authorList>
            <person name="Tang H."/>
            <person name="Krishnakumar V."/>
            <person name="Bidwell S."/>
            <person name="Rosen B."/>
            <person name="Chan A."/>
            <person name="Zhou S."/>
            <person name="Gentzbittel L."/>
            <person name="Childs K.L."/>
            <person name="Yandell M."/>
            <person name="Gundlach H."/>
            <person name="Mayer K.F."/>
            <person name="Schwartz D.C."/>
            <person name="Town C.D."/>
        </authorList>
    </citation>
    <scope>GENOME REANNOTATION</scope>
    <source>
        <strain evidence="2">A17</strain>
        <strain evidence="3 4">cv. Jemalong A17</strain>
    </source>
</reference>
<proteinExistence type="predicted"/>
<accession>A0A072VWS2</accession>
<dbReference type="EMBL" id="CM001217">
    <property type="protein sequence ID" value="KEH42545.1"/>
    <property type="molecule type" value="Genomic_DNA"/>
</dbReference>
<feature type="compositionally biased region" description="Polar residues" evidence="1">
    <location>
        <begin position="51"/>
        <end position="61"/>
    </location>
</feature>
<reference evidence="2 4" key="1">
    <citation type="journal article" date="2011" name="Nature">
        <title>The Medicago genome provides insight into the evolution of rhizobial symbioses.</title>
        <authorList>
            <person name="Young N.D."/>
            <person name="Debelle F."/>
            <person name="Oldroyd G.E."/>
            <person name="Geurts R."/>
            <person name="Cannon S.B."/>
            <person name="Udvardi M.K."/>
            <person name="Benedito V.A."/>
            <person name="Mayer K.F."/>
            <person name="Gouzy J."/>
            <person name="Schoof H."/>
            <person name="Van de Peer Y."/>
            <person name="Proost S."/>
            <person name="Cook D.R."/>
            <person name="Meyers B.C."/>
            <person name="Spannagl M."/>
            <person name="Cheung F."/>
            <person name="De Mita S."/>
            <person name="Krishnakumar V."/>
            <person name="Gundlach H."/>
            <person name="Zhou S."/>
            <person name="Mudge J."/>
            <person name="Bharti A.K."/>
            <person name="Murray J.D."/>
            <person name="Naoumkina M.A."/>
            <person name="Rosen B."/>
            <person name="Silverstein K.A."/>
            <person name="Tang H."/>
            <person name="Rombauts S."/>
            <person name="Zhao P.X."/>
            <person name="Zhou P."/>
            <person name="Barbe V."/>
            <person name="Bardou P."/>
            <person name="Bechner M."/>
            <person name="Bellec A."/>
            <person name="Berger A."/>
            <person name="Berges H."/>
            <person name="Bidwell S."/>
            <person name="Bisseling T."/>
            <person name="Choisne N."/>
            <person name="Couloux A."/>
            <person name="Denny R."/>
            <person name="Deshpande S."/>
            <person name="Dai X."/>
            <person name="Doyle J.J."/>
            <person name="Dudez A.M."/>
            <person name="Farmer A.D."/>
            <person name="Fouteau S."/>
            <person name="Franken C."/>
            <person name="Gibelin C."/>
            <person name="Gish J."/>
            <person name="Goldstein S."/>
            <person name="Gonzalez A.J."/>
            <person name="Green P.J."/>
            <person name="Hallab A."/>
            <person name="Hartog M."/>
            <person name="Hua A."/>
            <person name="Humphray S.J."/>
            <person name="Jeong D.H."/>
            <person name="Jing Y."/>
            <person name="Jocker A."/>
            <person name="Kenton S.M."/>
            <person name="Kim D.J."/>
            <person name="Klee K."/>
            <person name="Lai H."/>
            <person name="Lang C."/>
            <person name="Lin S."/>
            <person name="Macmil S.L."/>
            <person name="Magdelenat G."/>
            <person name="Matthews L."/>
            <person name="McCorrison J."/>
            <person name="Monaghan E.L."/>
            <person name="Mun J.H."/>
            <person name="Najar F.Z."/>
            <person name="Nicholson C."/>
            <person name="Noirot C."/>
            <person name="O'Bleness M."/>
            <person name="Paule C.R."/>
            <person name="Poulain J."/>
            <person name="Prion F."/>
            <person name="Qin B."/>
            <person name="Qu C."/>
            <person name="Retzel E.F."/>
            <person name="Riddle C."/>
            <person name="Sallet E."/>
            <person name="Samain S."/>
            <person name="Samson N."/>
            <person name="Sanders I."/>
            <person name="Saurat O."/>
            <person name="Scarpelli C."/>
            <person name="Schiex T."/>
            <person name="Segurens B."/>
            <person name="Severin A.J."/>
            <person name="Sherrier D.J."/>
            <person name="Shi R."/>
            <person name="Sims S."/>
            <person name="Singer S.R."/>
            <person name="Sinharoy S."/>
            <person name="Sterck L."/>
            <person name="Viollet A."/>
            <person name="Wang B.B."/>
            <person name="Wang K."/>
            <person name="Wang M."/>
            <person name="Wang X."/>
            <person name="Warfsmann J."/>
            <person name="Weissenbach J."/>
            <person name="White D.D."/>
            <person name="White J.D."/>
            <person name="Wiley G.B."/>
            <person name="Wincker P."/>
            <person name="Xing Y."/>
            <person name="Yang L."/>
            <person name="Yao Z."/>
            <person name="Ying F."/>
            <person name="Zhai J."/>
            <person name="Zhou L."/>
            <person name="Zuber A."/>
            <person name="Denarie J."/>
            <person name="Dixon R.A."/>
            <person name="May G.D."/>
            <person name="Schwartz D.C."/>
            <person name="Rogers J."/>
            <person name="Quetier F."/>
            <person name="Town C.D."/>
            <person name="Roe B.A."/>
        </authorList>
    </citation>
    <scope>NUCLEOTIDE SEQUENCE [LARGE SCALE GENOMIC DNA]</scope>
    <source>
        <strain evidence="2">A17</strain>
        <strain evidence="3 4">cv. Jemalong A17</strain>
    </source>
</reference>
<protein>
    <submittedName>
        <fullName evidence="2 3">Uncharacterized protein</fullName>
    </submittedName>
</protein>
<dbReference type="EnsemblPlants" id="KEH42545">
    <property type="protein sequence ID" value="KEH42545"/>
    <property type="gene ID" value="MTR_1g070050"/>
</dbReference>
<gene>
    <name evidence="2" type="ordered locus">MTR_1g070050</name>
</gene>
<dbReference type="PaxDb" id="3880-AES92061"/>
<evidence type="ECO:0000256" key="1">
    <source>
        <dbReference type="SAM" id="MobiDB-lite"/>
    </source>
</evidence>
<evidence type="ECO:0000313" key="4">
    <source>
        <dbReference type="Proteomes" id="UP000002051"/>
    </source>
</evidence>
<name>A0A072VWS2_MEDTR</name>
<dbReference type="HOGENOM" id="CLU_1858190_0_0_1"/>
<keyword evidence="4" id="KW-1185">Reference proteome</keyword>
<dbReference type="Proteomes" id="UP000002051">
    <property type="component" value="Unassembled WGS sequence"/>
</dbReference>
<feature type="compositionally biased region" description="Low complexity" evidence="1">
    <location>
        <begin position="65"/>
        <end position="78"/>
    </location>
</feature>
<sequence>MLREFVTGTIKQHDSVDVNDEVGIWNNNNNKFEVTATRTTTNLEQQQQQQIGMTRSELSPTPNAPSSSRLDSRPSPYRQPSPGKSQFASVMTMTNTCWYSHQVTPKQKSAKSARKWTQGLELSKQAGPFSPNKYRAWA</sequence>
<reference evidence="3" key="3">
    <citation type="submission" date="2015-04" db="UniProtKB">
        <authorList>
            <consortium name="EnsemblPlants"/>
        </authorList>
    </citation>
    <scope>IDENTIFICATION</scope>
    <source>
        <strain evidence="3">cv. Jemalong A17</strain>
    </source>
</reference>
<organism evidence="2 4">
    <name type="scientific">Medicago truncatula</name>
    <name type="common">Barrel medic</name>
    <name type="synonym">Medicago tribuloides</name>
    <dbReference type="NCBI Taxonomy" id="3880"/>
    <lineage>
        <taxon>Eukaryota</taxon>
        <taxon>Viridiplantae</taxon>
        <taxon>Streptophyta</taxon>
        <taxon>Embryophyta</taxon>
        <taxon>Tracheophyta</taxon>
        <taxon>Spermatophyta</taxon>
        <taxon>Magnoliopsida</taxon>
        <taxon>eudicotyledons</taxon>
        <taxon>Gunneridae</taxon>
        <taxon>Pentapetalae</taxon>
        <taxon>rosids</taxon>
        <taxon>fabids</taxon>
        <taxon>Fabales</taxon>
        <taxon>Fabaceae</taxon>
        <taxon>Papilionoideae</taxon>
        <taxon>50 kb inversion clade</taxon>
        <taxon>NPAAA clade</taxon>
        <taxon>Hologalegina</taxon>
        <taxon>IRL clade</taxon>
        <taxon>Trifolieae</taxon>
        <taxon>Medicago</taxon>
    </lineage>
</organism>
<feature type="region of interest" description="Disordered" evidence="1">
    <location>
        <begin position="102"/>
        <end position="138"/>
    </location>
</feature>
<dbReference type="AlphaFoldDB" id="A0A072VWS2"/>
<evidence type="ECO:0000313" key="2">
    <source>
        <dbReference type="EMBL" id="KEH42545.1"/>
    </source>
</evidence>
<evidence type="ECO:0000313" key="3">
    <source>
        <dbReference type="EnsemblPlants" id="KEH42545"/>
    </source>
</evidence>